<evidence type="ECO:0008006" key="5">
    <source>
        <dbReference type="Google" id="ProtNLM"/>
    </source>
</evidence>
<dbReference type="PROSITE" id="PS51257">
    <property type="entry name" value="PROKAR_LIPOPROTEIN"/>
    <property type="match status" value="1"/>
</dbReference>
<evidence type="ECO:0000256" key="2">
    <source>
        <dbReference type="SAM" id="SignalP"/>
    </source>
</evidence>
<feature type="chain" id="PRO_5046556512" description="DUF4439 domain-containing protein" evidence="2">
    <location>
        <begin position="22"/>
        <end position="173"/>
    </location>
</feature>
<organism evidence="3 4">
    <name type="scientific">Sphaerisporangium dianthi</name>
    <dbReference type="NCBI Taxonomy" id="1436120"/>
    <lineage>
        <taxon>Bacteria</taxon>
        <taxon>Bacillati</taxon>
        <taxon>Actinomycetota</taxon>
        <taxon>Actinomycetes</taxon>
        <taxon>Streptosporangiales</taxon>
        <taxon>Streptosporangiaceae</taxon>
        <taxon>Sphaerisporangium</taxon>
    </lineage>
</organism>
<gene>
    <name evidence="3" type="ORF">ACFO60_02550</name>
</gene>
<dbReference type="Proteomes" id="UP001596004">
    <property type="component" value="Unassembled WGS sequence"/>
</dbReference>
<dbReference type="RefSeq" id="WP_380836254.1">
    <property type="nucleotide sequence ID" value="NZ_JBHSFP010000001.1"/>
</dbReference>
<comment type="caution">
    <text evidence="3">The sequence shown here is derived from an EMBL/GenBank/DDBJ whole genome shotgun (WGS) entry which is preliminary data.</text>
</comment>
<protein>
    <recommendedName>
        <fullName evidence="5">DUF4439 domain-containing protein</fullName>
    </recommendedName>
</protein>
<feature type="region of interest" description="Disordered" evidence="1">
    <location>
        <begin position="25"/>
        <end position="45"/>
    </location>
</feature>
<feature type="compositionally biased region" description="Low complexity" evidence="1">
    <location>
        <begin position="97"/>
        <end position="123"/>
    </location>
</feature>
<reference evidence="4" key="1">
    <citation type="journal article" date="2019" name="Int. J. Syst. Evol. Microbiol.">
        <title>The Global Catalogue of Microorganisms (GCM) 10K type strain sequencing project: providing services to taxonomists for standard genome sequencing and annotation.</title>
        <authorList>
            <consortium name="The Broad Institute Genomics Platform"/>
            <consortium name="The Broad Institute Genome Sequencing Center for Infectious Disease"/>
            <person name="Wu L."/>
            <person name="Ma J."/>
        </authorList>
    </citation>
    <scope>NUCLEOTIDE SEQUENCE [LARGE SCALE GENOMIC DNA]</scope>
    <source>
        <strain evidence="4">CGMCC 4.7132</strain>
    </source>
</reference>
<sequence length="173" mass="17720">MRQRALTRRAVLSGTAAAAVAASVTGCSGPEPAPGTAPTPRPPDRETVLLTSVIADKERMVASYRQAARSGAEVAATLRPFQQRHEAHLAELRRRLPATPATPRTPATGSPAPAASAGSSPPAVSIRALRDMERRAAASRPRQIGAVSPALAQLLASIGACEAAHAAALARSS</sequence>
<proteinExistence type="predicted"/>
<evidence type="ECO:0000313" key="4">
    <source>
        <dbReference type="Proteomes" id="UP001596004"/>
    </source>
</evidence>
<feature type="compositionally biased region" description="Pro residues" evidence="1">
    <location>
        <begin position="31"/>
        <end position="41"/>
    </location>
</feature>
<keyword evidence="4" id="KW-1185">Reference proteome</keyword>
<dbReference type="EMBL" id="JBHSFP010000001">
    <property type="protein sequence ID" value="MFC4529631.1"/>
    <property type="molecule type" value="Genomic_DNA"/>
</dbReference>
<evidence type="ECO:0000313" key="3">
    <source>
        <dbReference type="EMBL" id="MFC4529631.1"/>
    </source>
</evidence>
<name>A0ABV9C968_9ACTN</name>
<feature type="signal peptide" evidence="2">
    <location>
        <begin position="1"/>
        <end position="21"/>
    </location>
</feature>
<dbReference type="InterPro" id="IPR006311">
    <property type="entry name" value="TAT_signal"/>
</dbReference>
<feature type="region of interest" description="Disordered" evidence="1">
    <location>
        <begin position="91"/>
        <end position="126"/>
    </location>
</feature>
<accession>A0ABV9C968</accession>
<keyword evidence="2" id="KW-0732">Signal</keyword>
<evidence type="ECO:0000256" key="1">
    <source>
        <dbReference type="SAM" id="MobiDB-lite"/>
    </source>
</evidence>
<dbReference type="PROSITE" id="PS51318">
    <property type="entry name" value="TAT"/>
    <property type="match status" value="1"/>
</dbReference>